<accession>A0A8F5BV00</accession>
<gene>
    <name evidence="2" type="ORF">J5U21_01635</name>
</gene>
<evidence type="ECO:0000256" key="1">
    <source>
        <dbReference type="SAM" id="Phobius"/>
    </source>
</evidence>
<evidence type="ECO:0000313" key="2">
    <source>
        <dbReference type="EMBL" id="QXJ31984.1"/>
    </source>
</evidence>
<dbReference type="AlphaFoldDB" id="A0A8F5BV00"/>
<keyword evidence="1" id="KW-0472">Membrane</keyword>
<sequence>MAFQYKSLQTTFSIPYLDKTFKIVHEIDMAMRPKILLLITILLSLPTLALVANASSPSLYVMYQQYSSTLQITPSHITYKYSSSAYNTTMSSTNNERTIMYNSYSFNVNEGPLTNYTGQVSVNVNPFGISVTSQIPQLARVLLVEPGLIDEVVWAGFTNSTTTVKGLAYFNNTATLLLQFLNGSSFANVTFAISHSQITYQKTLTLLLHKVNLTMTGELQLSVTVQGTYPQRYSKMEFNYEGISAEAPYNTSIAYYNGTYVPAMIWSSEAGGLLSTEVTNLQGNVDFTDIEFFGVNGTFVGSLDNTFSSIYFSHQGLIINLTYNSVNSRIRIVINPTAEYAKPSVSTTVSVNGSPAVVVITNQGVESTANVNLYHKVEVSGPATLVYVNTTTNGGYVTIFPNGSYEYVSQVEPSVTVSNISMGGKTYTAQIVNVSSSSKYVIFNVSMAKNETFAVFKESSNGMVELNSNNYFIYNGKIVVFDDPSMTYYVVYGYQPSSQSSVSSNLLPIIIGIIVVAIIAVILALRRRR</sequence>
<keyword evidence="1" id="KW-1133">Transmembrane helix</keyword>
<organism evidence="2 3">
    <name type="scientific">Saccharolobus shibatae</name>
    <dbReference type="NCBI Taxonomy" id="2286"/>
    <lineage>
        <taxon>Archaea</taxon>
        <taxon>Thermoproteota</taxon>
        <taxon>Thermoprotei</taxon>
        <taxon>Sulfolobales</taxon>
        <taxon>Sulfolobaceae</taxon>
        <taxon>Saccharolobus</taxon>
    </lineage>
</organism>
<dbReference type="EMBL" id="CP077715">
    <property type="protein sequence ID" value="QXJ31984.1"/>
    <property type="molecule type" value="Genomic_DNA"/>
</dbReference>
<evidence type="ECO:0008006" key="4">
    <source>
        <dbReference type="Google" id="ProtNLM"/>
    </source>
</evidence>
<evidence type="ECO:0000313" key="3">
    <source>
        <dbReference type="Proteomes" id="UP000693941"/>
    </source>
</evidence>
<dbReference type="Proteomes" id="UP000693941">
    <property type="component" value="Chromosome"/>
</dbReference>
<protein>
    <recommendedName>
        <fullName evidence="4">Thermopsin</fullName>
    </recommendedName>
</protein>
<proteinExistence type="predicted"/>
<keyword evidence="1" id="KW-0812">Transmembrane</keyword>
<name>A0A8F5BV00_9CREN</name>
<reference evidence="2" key="1">
    <citation type="journal article" date="2021" name="Environ. Microbiol.">
        <title>New insights into the diversity and evolution of the archaeal mobilome from three complete genomes of Saccharolobus shibatae.</title>
        <authorList>
            <person name="Medvedeva S."/>
            <person name="Brandt D."/>
            <person name="Cvirkaite-Krupovic V."/>
            <person name="Liu Y."/>
            <person name="Severinov K."/>
            <person name="Ishino S."/>
            <person name="Ishino Y."/>
            <person name="Prangishvili D."/>
            <person name="Kalinowski J."/>
            <person name="Krupovic M."/>
        </authorList>
    </citation>
    <scope>NUCLEOTIDE SEQUENCE</scope>
    <source>
        <strain evidence="2">BEU9</strain>
    </source>
</reference>
<feature type="transmembrane region" description="Helical" evidence="1">
    <location>
        <begin position="506"/>
        <end position="525"/>
    </location>
</feature>